<proteinExistence type="predicted"/>
<dbReference type="EMBL" id="VUJX02000013">
    <property type="protein sequence ID" value="KAL0929971.1"/>
    <property type="molecule type" value="Genomic_DNA"/>
</dbReference>
<protein>
    <submittedName>
        <fullName evidence="1">Uncharacterized protein</fullName>
    </submittedName>
</protein>
<name>A0ACC3YDW1_COLTU</name>
<evidence type="ECO:0000313" key="2">
    <source>
        <dbReference type="Proteomes" id="UP000805649"/>
    </source>
</evidence>
<organism evidence="1 2">
    <name type="scientific">Colletotrichum truncatum</name>
    <name type="common">Anthracnose fungus</name>
    <name type="synonym">Colletotrichum capsici</name>
    <dbReference type="NCBI Taxonomy" id="5467"/>
    <lineage>
        <taxon>Eukaryota</taxon>
        <taxon>Fungi</taxon>
        <taxon>Dikarya</taxon>
        <taxon>Ascomycota</taxon>
        <taxon>Pezizomycotina</taxon>
        <taxon>Sordariomycetes</taxon>
        <taxon>Hypocreomycetidae</taxon>
        <taxon>Glomerellales</taxon>
        <taxon>Glomerellaceae</taxon>
        <taxon>Colletotrichum</taxon>
        <taxon>Colletotrichum truncatum species complex</taxon>
    </lineage>
</organism>
<accession>A0ACC3YDW1</accession>
<evidence type="ECO:0000313" key="1">
    <source>
        <dbReference type="EMBL" id="KAL0929971.1"/>
    </source>
</evidence>
<keyword evidence="2" id="KW-1185">Reference proteome</keyword>
<dbReference type="Proteomes" id="UP000805649">
    <property type="component" value="Unassembled WGS sequence"/>
</dbReference>
<comment type="caution">
    <text evidence="1">The sequence shown here is derived from an EMBL/GenBank/DDBJ whole genome shotgun (WGS) entry which is preliminary data.</text>
</comment>
<gene>
    <name evidence="1" type="ORF">CTRU02_215180</name>
</gene>
<reference evidence="1 2" key="1">
    <citation type="journal article" date="2020" name="Phytopathology">
        <title>Genome Sequence Resources of Colletotrichum truncatum, C. plurivorum, C. musicola, and C. sojae: Four Species Pathogenic to Soybean (Glycine max).</title>
        <authorList>
            <person name="Rogerio F."/>
            <person name="Boufleur T.R."/>
            <person name="Ciampi-Guillardi M."/>
            <person name="Sukno S.A."/>
            <person name="Thon M.R."/>
            <person name="Massola Junior N.S."/>
            <person name="Baroncelli R."/>
        </authorList>
    </citation>
    <scope>NUCLEOTIDE SEQUENCE [LARGE SCALE GENOMIC DNA]</scope>
    <source>
        <strain evidence="1 2">CMES1059</strain>
    </source>
</reference>
<sequence>MSEQELGATAKICDALRELRALAPGNGARQSAQTPFEFLGLDPGVAPFMLTLSSRSLGPQVQSEVEKIVTDAAVVVRENLWPRLLIHDDVESTSHSAASIRQHVLATYVVTARLMYLSKVHPKLRK</sequence>